<dbReference type="HOGENOM" id="CLU_717771_0_0_1"/>
<sequence>MLLPPDRSQKIDVFLDPTSMSSEEDSGAAWPTPPQFLTLPSSGSTAYQWASPPNLPRPQWFTERPRRPGILEADSKLLRYMCPPFLHASPTRGFILKFLGDVDRQHSKYGHLCGFDFGGPPSKNLQLSSQIYMAEFFAWALLPSQYFVDLKQVYWCKEPSAPGHEYILLRFDASRPDGGRTLWFRLERDSTSWFRIFGGRNNRNNCTDFLKVRDDLSGVMGSKDIRMASLELGQGSKFIKPIHLALLQGFLQENAPVYDLFTFNCWWYAGCIWEAVALWCRQSGTTTWFELNSTLPGGQSSVEHVTPVPGRRRDPLDWAPTTFAQNLLHAQLSIARRAWPNRKWTDTPVEIVSDDIRHYVTEKVHEDVLQYRRW</sequence>
<reference evidence="2" key="1">
    <citation type="journal article" date="2014" name="Proc. Natl. Acad. Sci. U.S.A.">
        <title>Extensive sampling of basidiomycete genomes demonstrates inadequacy of the white-rot/brown-rot paradigm for wood decay fungi.</title>
        <authorList>
            <person name="Riley R."/>
            <person name="Salamov A.A."/>
            <person name="Brown D.W."/>
            <person name="Nagy L.G."/>
            <person name="Floudas D."/>
            <person name="Held B.W."/>
            <person name="Levasseur A."/>
            <person name="Lombard V."/>
            <person name="Morin E."/>
            <person name="Otillar R."/>
            <person name="Lindquist E.A."/>
            <person name="Sun H."/>
            <person name="LaButti K.M."/>
            <person name="Schmutz J."/>
            <person name="Jabbour D."/>
            <person name="Luo H."/>
            <person name="Baker S.E."/>
            <person name="Pisabarro A.G."/>
            <person name="Walton J.D."/>
            <person name="Blanchette R.A."/>
            <person name="Henrissat B."/>
            <person name="Martin F."/>
            <person name="Cullen D."/>
            <person name="Hibbett D.S."/>
            <person name="Grigoriev I.V."/>
        </authorList>
    </citation>
    <scope>NUCLEOTIDE SEQUENCE [LARGE SCALE GENOMIC DNA]</scope>
    <source>
        <strain evidence="2">MUCL 33604</strain>
    </source>
</reference>
<keyword evidence="2" id="KW-1185">Reference proteome</keyword>
<protein>
    <submittedName>
        <fullName evidence="1">Uncharacterized protein</fullName>
    </submittedName>
</protein>
<dbReference type="AlphaFoldDB" id="A0A067Q2J3"/>
<accession>A0A067Q2J3</accession>
<dbReference type="InParanoid" id="A0A067Q2J3"/>
<evidence type="ECO:0000313" key="1">
    <source>
        <dbReference type="EMBL" id="KDQ61199.1"/>
    </source>
</evidence>
<dbReference type="EMBL" id="KL197713">
    <property type="protein sequence ID" value="KDQ61199.1"/>
    <property type="molecule type" value="Genomic_DNA"/>
</dbReference>
<name>A0A067Q2J3_9AGAM</name>
<dbReference type="Proteomes" id="UP000027265">
    <property type="component" value="Unassembled WGS sequence"/>
</dbReference>
<gene>
    <name evidence="1" type="ORF">JAAARDRAFT_32196</name>
</gene>
<proteinExistence type="predicted"/>
<organism evidence="1 2">
    <name type="scientific">Jaapia argillacea MUCL 33604</name>
    <dbReference type="NCBI Taxonomy" id="933084"/>
    <lineage>
        <taxon>Eukaryota</taxon>
        <taxon>Fungi</taxon>
        <taxon>Dikarya</taxon>
        <taxon>Basidiomycota</taxon>
        <taxon>Agaricomycotina</taxon>
        <taxon>Agaricomycetes</taxon>
        <taxon>Agaricomycetidae</taxon>
        <taxon>Jaapiales</taxon>
        <taxon>Jaapiaceae</taxon>
        <taxon>Jaapia</taxon>
    </lineage>
</organism>
<evidence type="ECO:0000313" key="2">
    <source>
        <dbReference type="Proteomes" id="UP000027265"/>
    </source>
</evidence>